<keyword evidence="1" id="KW-0732">Signal</keyword>
<sequence length="169" mass="17510">MPAPAAPFPAAYSTLSAQALAAWVQARYACTGPVTCTLLRRGLNDTYRVTGLATGLAGQGRAVLRVYRSAWRSPGEVEWKLGLLRHLAGAGCAVSAPCPQLGGAQWEVLEAVEGPRVAALFEWVEGRWLEAVPGDAAASLGVKSGKAIGEGPSSAAFRVAEHGTKGIKA</sequence>
<gene>
    <name evidence="3" type="ORF">HNQ09_003786</name>
</gene>
<proteinExistence type="predicted"/>
<reference evidence="3 4" key="1">
    <citation type="submission" date="2020-08" db="EMBL/GenBank/DDBJ databases">
        <title>Genomic Encyclopedia of Type Strains, Phase IV (KMG-IV): sequencing the most valuable type-strain genomes for metagenomic binning, comparative biology and taxonomic classification.</title>
        <authorList>
            <person name="Goeker M."/>
        </authorList>
    </citation>
    <scope>NUCLEOTIDE SEQUENCE [LARGE SCALE GENOMIC DNA]</scope>
    <source>
        <strain evidence="3 4">DSM 101791</strain>
    </source>
</reference>
<organism evidence="3 4">
    <name type="scientific">Deinococcus budaensis</name>
    <dbReference type="NCBI Taxonomy" id="1665626"/>
    <lineage>
        <taxon>Bacteria</taxon>
        <taxon>Thermotogati</taxon>
        <taxon>Deinococcota</taxon>
        <taxon>Deinococci</taxon>
        <taxon>Deinococcales</taxon>
        <taxon>Deinococcaceae</taxon>
        <taxon>Deinococcus</taxon>
    </lineage>
</organism>
<dbReference type="InterPro" id="IPR011009">
    <property type="entry name" value="Kinase-like_dom_sf"/>
</dbReference>
<feature type="domain" description="Aminoglycoside phosphotransferase" evidence="2">
    <location>
        <begin position="43"/>
        <end position="140"/>
    </location>
</feature>
<dbReference type="Proteomes" id="UP000525389">
    <property type="component" value="Unassembled WGS sequence"/>
</dbReference>
<evidence type="ECO:0000259" key="2">
    <source>
        <dbReference type="Pfam" id="PF01636"/>
    </source>
</evidence>
<feature type="signal peptide" evidence="1">
    <location>
        <begin position="1"/>
        <end position="21"/>
    </location>
</feature>
<feature type="chain" id="PRO_5031022379" evidence="1">
    <location>
        <begin position="22"/>
        <end position="169"/>
    </location>
</feature>
<comment type="caution">
    <text evidence="3">The sequence shown here is derived from an EMBL/GenBank/DDBJ whole genome shotgun (WGS) entry which is preliminary data.</text>
</comment>
<keyword evidence="4" id="KW-1185">Reference proteome</keyword>
<dbReference type="GO" id="GO:0016301">
    <property type="term" value="F:kinase activity"/>
    <property type="evidence" value="ECO:0007669"/>
    <property type="project" value="UniProtKB-KW"/>
</dbReference>
<evidence type="ECO:0000313" key="3">
    <source>
        <dbReference type="EMBL" id="MBB5236312.1"/>
    </source>
</evidence>
<name>A0A7W8GIK6_9DEIO</name>
<feature type="non-terminal residue" evidence="3">
    <location>
        <position position="169"/>
    </location>
</feature>
<dbReference type="Gene3D" id="3.30.200.20">
    <property type="entry name" value="Phosphorylase Kinase, domain 1"/>
    <property type="match status" value="1"/>
</dbReference>
<accession>A0A7W8GIK6</accession>
<evidence type="ECO:0000256" key="1">
    <source>
        <dbReference type="SAM" id="SignalP"/>
    </source>
</evidence>
<keyword evidence="3" id="KW-0808">Transferase</keyword>
<dbReference type="EMBL" id="JACHFN010000026">
    <property type="protein sequence ID" value="MBB5236312.1"/>
    <property type="molecule type" value="Genomic_DNA"/>
</dbReference>
<dbReference type="Pfam" id="PF01636">
    <property type="entry name" value="APH"/>
    <property type="match status" value="1"/>
</dbReference>
<dbReference type="AlphaFoldDB" id="A0A7W8GIK6"/>
<dbReference type="SUPFAM" id="SSF56112">
    <property type="entry name" value="Protein kinase-like (PK-like)"/>
    <property type="match status" value="1"/>
</dbReference>
<keyword evidence="3" id="KW-0418">Kinase</keyword>
<evidence type="ECO:0000313" key="4">
    <source>
        <dbReference type="Proteomes" id="UP000525389"/>
    </source>
</evidence>
<dbReference type="InterPro" id="IPR002575">
    <property type="entry name" value="Aminoglycoside_PTrfase"/>
</dbReference>
<protein>
    <submittedName>
        <fullName evidence="3">Ser/Thr protein kinase RdoA (MazF antagonist)</fullName>
    </submittedName>
</protein>